<sequence>MVRTTVKNLGRGLIGKVFGPEKRPCETNTPPPAKKARQIRRPCGFCPKKPDASRLSTFCYICSIPVCKDHRHYICDSCSEKN</sequence>
<organism evidence="1">
    <name type="scientific">Oikopleura dioica</name>
    <name type="common">Tunicate</name>
    <dbReference type="NCBI Taxonomy" id="34765"/>
    <lineage>
        <taxon>Eukaryota</taxon>
        <taxon>Metazoa</taxon>
        <taxon>Chordata</taxon>
        <taxon>Tunicata</taxon>
        <taxon>Appendicularia</taxon>
        <taxon>Copelata</taxon>
        <taxon>Oikopleuridae</taxon>
        <taxon>Oikopleura</taxon>
    </lineage>
</organism>
<reference evidence="1" key="1">
    <citation type="journal article" date="2010" name="Science">
        <title>Plasticity of animal genome architecture unmasked by rapid evolution of a pelagic tunicate.</title>
        <authorList>
            <person name="Denoeud F."/>
            <person name="Henriet S."/>
            <person name="Mungpakdee S."/>
            <person name="Aury J.M."/>
            <person name="Da Silva C."/>
            <person name="Brinkmann H."/>
            <person name="Mikhaleva J."/>
            <person name="Olsen L.C."/>
            <person name="Jubin C."/>
            <person name="Canestro C."/>
            <person name="Bouquet J.M."/>
            <person name="Danks G."/>
            <person name="Poulain J."/>
            <person name="Campsteijn C."/>
            <person name="Adamski M."/>
            <person name="Cross I."/>
            <person name="Yadetie F."/>
            <person name="Muffato M."/>
            <person name="Louis A."/>
            <person name="Butcher S."/>
            <person name="Tsagkogeorga G."/>
            <person name="Konrad A."/>
            <person name="Singh S."/>
            <person name="Jensen M.F."/>
            <person name="Cong E.H."/>
            <person name="Eikeseth-Otteraa H."/>
            <person name="Noel B."/>
            <person name="Anthouard V."/>
            <person name="Porcel B.M."/>
            <person name="Kachouri-Lafond R."/>
            <person name="Nishino A."/>
            <person name="Ugolini M."/>
            <person name="Chourrout P."/>
            <person name="Nishida H."/>
            <person name="Aasland R."/>
            <person name="Huzurbazar S."/>
            <person name="Westhof E."/>
            <person name="Delsuc F."/>
            <person name="Lehrach H."/>
            <person name="Reinhardt R."/>
            <person name="Weissenbach J."/>
            <person name="Roy S.W."/>
            <person name="Artiguenave F."/>
            <person name="Postlethwait J.H."/>
            <person name="Manak J.R."/>
            <person name="Thompson E.M."/>
            <person name="Jaillon O."/>
            <person name="Du Pasquier L."/>
            <person name="Boudinot P."/>
            <person name="Liberles D.A."/>
            <person name="Volff J.N."/>
            <person name="Philippe H."/>
            <person name="Lenhard B."/>
            <person name="Roest Crollius H."/>
            <person name="Wincker P."/>
            <person name="Chourrout D."/>
        </authorList>
    </citation>
    <scope>NUCLEOTIDE SEQUENCE [LARGE SCALE GENOMIC DNA]</scope>
</reference>
<accession>E4WX15</accession>
<gene>
    <name evidence="1" type="ORF">GSOID_T00011439001</name>
</gene>
<evidence type="ECO:0000313" key="1">
    <source>
        <dbReference type="EMBL" id="CBY21907.1"/>
    </source>
</evidence>
<dbReference type="InParanoid" id="E4WX15"/>
<name>E4WX15_OIKDI</name>
<dbReference type="Proteomes" id="UP000001307">
    <property type="component" value="Unassembled WGS sequence"/>
</dbReference>
<dbReference type="AlphaFoldDB" id="E4WX15"/>
<protein>
    <recommendedName>
        <fullName evidence="3">PiggyBac transposable element-derived protein 4 C-terminal zinc-ribbon domain-containing protein</fullName>
    </recommendedName>
</protein>
<proteinExistence type="predicted"/>
<keyword evidence="2" id="KW-1185">Reference proteome</keyword>
<dbReference type="EMBL" id="FN653018">
    <property type="protein sequence ID" value="CBY21907.1"/>
    <property type="molecule type" value="Genomic_DNA"/>
</dbReference>
<evidence type="ECO:0000313" key="2">
    <source>
        <dbReference type="Proteomes" id="UP000001307"/>
    </source>
</evidence>
<evidence type="ECO:0008006" key="3">
    <source>
        <dbReference type="Google" id="ProtNLM"/>
    </source>
</evidence>